<sequence>MIEHASLLNYLVCCRENYRSSNDTRSGSFAHLSYTFDASLNAMFVPLINGKAVVIGSKDHLETFEDENFTKYAPYDFIKATPAHLELLGETLIETQKEWITRKLVLGGEALRLTYLKQFIQKGVDVDVINEYGPTEATVLILRNVFL</sequence>
<dbReference type="InterPro" id="IPR000873">
    <property type="entry name" value="AMP-dep_synth/lig_dom"/>
</dbReference>
<organism evidence="2 3">
    <name type="scientific">Segetibacter aerophilus</name>
    <dbReference type="NCBI Taxonomy" id="670293"/>
    <lineage>
        <taxon>Bacteria</taxon>
        <taxon>Pseudomonadati</taxon>
        <taxon>Bacteroidota</taxon>
        <taxon>Chitinophagia</taxon>
        <taxon>Chitinophagales</taxon>
        <taxon>Chitinophagaceae</taxon>
        <taxon>Segetibacter</taxon>
    </lineage>
</organism>
<evidence type="ECO:0000313" key="3">
    <source>
        <dbReference type="Proteomes" id="UP000321513"/>
    </source>
</evidence>
<dbReference type="GO" id="GO:0043041">
    <property type="term" value="P:amino acid activation for nonribosomal peptide biosynthetic process"/>
    <property type="evidence" value="ECO:0007669"/>
    <property type="project" value="TreeGrafter"/>
</dbReference>
<feature type="domain" description="AMP-dependent synthetase/ligase" evidence="1">
    <location>
        <begin position="1"/>
        <end position="141"/>
    </location>
</feature>
<dbReference type="AlphaFoldDB" id="A0A512BJM6"/>
<name>A0A512BJM6_9BACT</name>
<keyword evidence="3" id="KW-1185">Reference proteome</keyword>
<dbReference type="GO" id="GO:0044550">
    <property type="term" value="P:secondary metabolite biosynthetic process"/>
    <property type="evidence" value="ECO:0007669"/>
    <property type="project" value="TreeGrafter"/>
</dbReference>
<dbReference type="GO" id="GO:0031177">
    <property type="term" value="F:phosphopantetheine binding"/>
    <property type="evidence" value="ECO:0007669"/>
    <property type="project" value="TreeGrafter"/>
</dbReference>
<evidence type="ECO:0000259" key="1">
    <source>
        <dbReference type="Pfam" id="PF00501"/>
    </source>
</evidence>
<dbReference type="InterPro" id="IPR042099">
    <property type="entry name" value="ANL_N_sf"/>
</dbReference>
<dbReference type="PANTHER" id="PTHR45527">
    <property type="entry name" value="NONRIBOSOMAL PEPTIDE SYNTHETASE"/>
    <property type="match status" value="1"/>
</dbReference>
<dbReference type="Proteomes" id="UP000321513">
    <property type="component" value="Unassembled WGS sequence"/>
</dbReference>
<dbReference type="PANTHER" id="PTHR45527:SF1">
    <property type="entry name" value="FATTY ACID SYNTHASE"/>
    <property type="match status" value="1"/>
</dbReference>
<dbReference type="EMBL" id="BJYT01000039">
    <property type="protein sequence ID" value="GEO12085.1"/>
    <property type="molecule type" value="Genomic_DNA"/>
</dbReference>
<proteinExistence type="predicted"/>
<dbReference type="Gene3D" id="3.40.50.12780">
    <property type="entry name" value="N-terminal domain of ligase-like"/>
    <property type="match status" value="1"/>
</dbReference>
<dbReference type="GO" id="GO:0005737">
    <property type="term" value="C:cytoplasm"/>
    <property type="evidence" value="ECO:0007669"/>
    <property type="project" value="TreeGrafter"/>
</dbReference>
<comment type="caution">
    <text evidence="2">The sequence shown here is derived from an EMBL/GenBank/DDBJ whole genome shotgun (WGS) entry which is preliminary data.</text>
</comment>
<evidence type="ECO:0000313" key="2">
    <source>
        <dbReference type="EMBL" id="GEO12085.1"/>
    </source>
</evidence>
<gene>
    <name evidence="2" type="ORF">SAE01_45810</name>
</gene>
<dbReference type="Pfam" id="PF00501">
    <property type="entry name" value="AMP-binding"/>
    <property type="match status" value="1"/>
</dbReference>
<accession>A0A512BJM6</accession>
<protein>
    <recommendedName>
        <fullName evidence="1">AMP-dependent synthetase/ligase domain-containing protein</fullName>
    </recommendedName>
</protein>
<reference evidence="2 3" key="1">
    <citation type="submission" date="2019-07" db="EMBL/GenBank/DDBJ databases">
        <title>Whole genome shotgun sequence of Segetibacter aerophilus NBRC 106135.</title>
        <authorList>
            <person name="Hosoyama A."/>
            <person name="Uohara A."/>
            <person name="Ohji S."/>
            <person name="Ichikawa N."/>
        </authorList>
    </citation>
    <scope>NUCLEOTIDE SEQUENCE [LARGE SCALE GENOMIC DNA]</scope>
    <source>
        <strain evidence="2 3">NBRC 106135</strain>
    </source>
</reference>
<dbReference type="SUPFAM" id="SSF56801">
    <property type="entry name" value="Acetyl-CoA synthetase-like"/>
    <property type="match status" value="1"/>
</dbReference>